<feature type="transmembrane region" description="Helical" evidence="1">
    <location>
        <begin position="6"/>
        <end position="23"/>
    </location>
</feature>
<dbReference type="Pfam" id="PF14898">
    <property type="entry name" value="DUF4491"/>
    <property type="match status" value="1"/>
</dbReference>
<dbReference type="EMBL" id="JADIMI010000079">
    <property type="protein sequence ID" value="MBO8452844.1"/>
    <property type="molecule type" value="Genomic_DNA"/>
</dbReference>
<protein>
    <submittedName>
        <fullName evidence="2">DUF4491 family protein</fullName>
    </submittedName>
</protein>
<comment type="caution">
    <text evidence="2">The sequence shown here is derived from an EMBL/GenBank/DDBJ whole genome shotgun (WGS) entry which is preliminary data.</text>
</comment>
<dbReference type="Proteomes" id="UP000823661">
    <property type="component" value="Unassembled WGS sequence"/>
</dbReference>
<accession>A0A9D9F0H3</accession>
<organism evidence="2 3">
    <name type="scientific">Candidatus Cryptobacteroides intestinavium</name>
    <dbReference type="NCBI Taxonomy" id="2840766"/>
    <lineage>
        <taxon>Bacteria</taxon>
        <taxon>Pseudomonadati</taxon>
        <taxon>Bacteroidota</taxon>
        <taxon>Bacteroidia</taxon>
        <taxon>Bacteroidales</taxon>
        <taxon>Candidatus Cryptobacteroides</taxon>
    </lineage>
</organism>
<name>A0A9D9F0H3_9BACT</name>
<reference evidence="2" key="2">
    <citation type="journal article" date="2021" name="PeerJ">
        <title>Extensive microbial diversity within the chicken gut microbiome revealed by metagenomics and culture.</title>
        <authorList>
            <person name="Gilroy R."/>
            <person name="Ravi A."/>
            <person name="Getino M."/>
            <person name="Pursley I."/>
            <person name="Horton D.L."/>
            <person name="Alikhan N.F."/>
            <person name="Baker D."/>
            <person name="Gharbi K."/>
            <person name="Hall N."/>
            <person name="Watson M."/>
            <person name="Adriaenssens E.M."/>
            <person name="Foster-Nyarko E."/>
            <person name="Jarju S."/>
            <person name="Secka A."/>
            <person name="Antonio M."/>
            <person name="Oren A."/>
            <person name="Chaudhuri R.R."/>
            <person name="La Ragione R."/>
            <person name="Hildebrand F."/>
            <person name="Pallen M.J."/>
        </authorList>
    </citation>
    <scope>NUCLEOTIDE SEQUENCE</scope>
    <source>
        <strain evidence="2">B1-20833</strain>
    </source>
</reference>
<sequence length="102" mass="11562">MNIAGILVGLATFLIIGICHPIVIKAEYHFGTRCWWVFLLVGAGFCTLSLLLDNLVWSTITGVAAFSSFWSILELFEQKKRVEKGWFPRKGDKKDKSEKKNL</sequence>
<proteinExistence type="predicted"/>
<gene>
    <name evidence="2" type="ORF">IAC06_08215</name>
</gene>
<dbReference type="InterPro" id="IPR027890">
    <property type="entry name" value="DUF4491"/>
</dbReference>
<keyword evidence="1" id="KW-1133">Transmembrane helix</keyword>
<keyword evidence="1" id="KW-0812">Transmembrane</keyword>
<reference evidence="2" key="1">
    <citation type="submission" date="2020-10" db="EMBL/GenBank/DDBJ databases">
        <authorList>
            <person name="Gilroy R."/>
        </authorList>
    </citation>
    <scope>NUCLEOTIDE SEQUENCE</scope>
    <source>
        <strain evidence="2">B1-20833</strain>
    </source>
</reference>
<evidence type="ECO:0000313" key="3">
    <source>
        <dbReference type="Proteomes" id="UP000823661"/>
    </source>
</evidence>
<evidence type="ECO:0000313" key="2">
    <source>
        <dbReference type="EMBL" id="MBO8452844.1"/>
    </source>
</evidence>
<evidence type="ECO:0000256" key="1">
    <source>
        <dbReference type="SAM" id="Phobius"/>
    </source>
</evidence>
<dbReference type="AlphaFoldDB" id="A0A9D9F0H3"/>
<keyword evidence="1" id="KW-0472">Membrane</keyword>
<feature type="transmembrane region" description="Helical" evidence="1">
    <location>
        <begin position="35"/>
        <end position="52"/>
    </location>
</feature>